<dbReference type="SUPFAM" id="SSF53448">
    <property type="entry name" value="Nucleotide-diphospho-sugar transferases"/>
    <property type="match status" value="1"/>
</dbReference>
<dbReference type="Pfam" id="PF13704">
    <property type="entry name" value="Glyco_tranf_2_4"/>
    <property type="match status" value="1"/>
</dbReference>
<gene>
    <name evidence="1" type="ORF">GbCGDNIH3_0324</name>
</gene>
<protein>
    <submittedName>
        <fullName evidence="1">Glycosyltransferase</fullName>
        <ecNumber evidence="1">2.4.1.-</ecNumber>
    </submittedName>
</protein>
<dbReference type="Proteomes" id="UP000019438">
    <property type="component" value="Chromosome"/>
</dbReference>
<evidence type="ECO:0000313" key="2">
    <source>
        <dbReference type="Proteomes" id="UP000019438"/>
    </source>
</evidence>
<organism evidence="1 2">
    <name type="scientific">Granulibacter bethesdensis</name>
    <dbReference type="NCBI Taxonomy" id="364410"/>
    <lineage>
        <taxon>Bacteria</taxon>
        <taxon>Pseudomonadati</taxon>
        <taxon>Pseudomonadota</taxon>
        <taxon>Alphaproteobacteria</taxon>
        <taxon>Acetobacterales</taxon>
        <taxon>Acetobacteraceae</taxon>
        <taxon>Granulibacter</taxon>
    </lineage>
</organism>
<dbReference type="EC" id="2.4.1.-" evidence="1"/>
<dbReference type="GO" id="GO:0016757">
    <property type="term" value="F:glycosyltransferase activity"/>
    <property type="evidence" value="ECO:0007669"/>
    <property type="project" value="UniProtKB-KW"/>
</dbReference>
<accession>A0AAN0RC06</accession>
<dbReference type="InterPro" id="IPR029044">
    <property type="entry name" value="Nucleotide-diphossugar_trans"/>
</dbReference>
<keyword evidence="1" id="KW-0808">Transferase</keyword>
<name>A0AAN0RC06_9PROT</name>
<proteinExistence type="predicted"/>
<dbReference type="CDD" id="cd00761">
    <property type="entry name" value="Glyco_tranf_GTA_type"/>
    <property type="match status" value="1"/>
</dbReference>
<dbReference type="AlphaFoldDB" id="A0AAN0RC06"/>
<reference evidence="2" key="1">
    <citation type="submission" date="2012-06" db="EMBL/GenBank/DDBJ databases">
        <title>Genome analysis of multiple Granulibacter bethesdensis isolates demonstrates substantial genome diversity.</title>
        <authorList>
            <person name="Greenberg D.E."/>
            <person name="Porcella S.F."/>
            <person name="Zarember K."/>
            <person name="Zelazny A.M."/>
            <person name="Bruno D."/>
            <person name="Martens C."/>
            <person name="Barbian K.D."/>
            <person name="Jaske E."/>
            <person name="Holland S.M."/>
        </authorList>
    </citation>
    <scope>NUCLEOTIDE SEQUENCE [LARGE SCALE GENOMIC DNA]</scope>
    <source>
        <strain evidence="2">CGDNIH3</strain>
    </source>
</reference>
<evidence type="ECO:0000313" key="1">
    <source>
        <dbReference type="EMBL" id="AHJ62087.1"/>
    </source>
</evidence>
<keyword evidence="1" id="KW-0328">Glycosyltransferase</keyword>
<dbReference type="Gene3D" id="3.90.550.10">
    <property type="entry name" value="Spore Coat Polysaccharide Biosynthesis Protein SpsA, Chain A"/>
    <property type="match status" value="1"/>
</dbReference>
<sequence length="324" mass="38319">MENMNIIGITRVFNEDDIIESFVRHHSIFFNFHIFIDNGSSDQTVDILIKLKNEGFNIILFENKSIIFQEMQINTEFYKFANNMNPDWIMYIDADEFIDIRNSENLFYETLKIQKEDIESVLFELNNYQNTFEDDHDEIAVPVRITHRLPCGSNVWKTAVRGQIRSNVVIEAGNHGVIIDDRYARDCKSHQVKLAHFNRRSVWQELTKIIIGHLKAISTGKEAKERNWSAHYKPFYEKIKNNPWEIFKSDYILSKDNKNGQYFYDPMNYLGGDLRYTNKADYDMKSIISIINYFENLSQSHGDIVDLLRENNIESMHSVIRRIF</sequence>
<dbReference type="EMBL" id="CP003181">
    <property type="protein sequence ID" value="AHJ62087.1"/>
    <property type="molecule type" value="Genomic_DNA"/>
</dbReference>
<dbReference type="KEGG" id="gbc:GbCGDNIH3_0324"/>